<keyword evidence="2" id="KW-1185">Reference proteome</keyword>
<protein>
    <submittedName>
        <fullName evidence="1">Uncharacterized protein</fullName>
    </submittedName>
</protein>
<proteinExistence type="predicted"/>
<organism evidence="1 2">
    <name type="scientific">Cirrhinus molitorella</name>
    <name type="common">mud carp</name>
    <dbReference type="NCBI Taxonomy" id="172907"/>
    <lineage>
        <taxon>Eukaryota</taxon>
        <taxon>Metazoa</taxon>
        <taxon>Chordata</taxon>
        <taxon>Craniata</taxon>
        <taxon>Vertebrata</taxon>
        <taxon>Euteleostomi</taxon>
        <taxon>Actinopterygii</taxon>
        <taxon>Neopterygii</taxon>
        <taxon>Teleostei</taxon>
        <taxon>Ostariophysi</taxon>
        <taxon>Cypriniformes</taxon>
        <taxon>Cyprinidae</taxon>
        <taxon>Labeoninae</taxon>
        <taxon>Labeonini</taxon>
        <taxon>Cirrhinus</taxon>
    </lineage>
</organism>
<dbReference type="Proteomes" id="UP001558613">
    <property type="component" value="Unassembled WGS sequence"/>
</dbReference>
<evidence type="ECO:0000313" key="2">
    <source>
        <dbReference type="Proteomes" id="UP001558613"/>
    </source>
</evidence>
<dbReference type="EMBL" id="JAYMGO010000020">
    <property type="protein sequence ID" value="KAL1254714.1"/>
    <property type="molecule type" value="Genomic_DNA"/>
</dbReference>
<sequence length="118" mass="13449">MKKRKKKFARCEEQLCSRRSLVEERRCLCVESSGCRSSLSLTFMHSCTNGVDIVHESSSCVSVDILAHSCCDLEVHVEFLNVVVVCVRHVTPSQYMQSSLPFLQVSPRIPHRQGFRPH</sequence>
<gene>
    <name evidence="1" type="ORF">QQF64_016943</name>
</gene>
<accession>A0ABR3LSQ3</accession>
<name>A0ABR3LSQ3_9TELE</name>
<reference evidence="1 2" key="1">
    <citation type="submission" date="2023-09" db="EMBL/GenBank/DDBJ databases">
        <authorList>
            <person name="Wang M."/>
        </authorList>
    </citation>
    <scope>NUCLEOTIDE SEQUENCE [LARGE SCALE GENOMIC DNA]</scope>
    <source>
        <strain evidence="1">GT-2023</strain>
        <tissue evidence="1">Liver</tissue>
    </source>
</reference>
<evidence type="ECO:0000313" key="1">
    <source>
        <dbReference type="EMBL" id="KAL1254714.1"/>
    </source>
</evidence>
<comment type="caution">
    <text evidence="1">The sequence shown here is derived from an EMBL/GenBank/DDBJ whole genome shotgun (WGS) entry which is preliminary data.</text>
</comment>